<dbReference type="InterPro" id="IPR000644">
    <property type="entry name" value="CBS_dom"/>
</dbReference>
<feature type="compositionally biased region" description="Polar residues" evidence="15">
    <location>
        <begin position="70"/>
        <end position="79"/>
    </location>
</feature>
<keyword evidence="4 14" id="KW-0812">Transmembrane</keyword>
<dbReference type="GO" id="GO:0005247">
    <property type="term" value="F:voltage-gated chloride channel activity"/>
    <property type="evidence" value="ECO:0007669"/>
    <property type="project" value="InterPro"/>
</dbReference>
<dbReference type="OrthoDB" id="428525at2759"/>
<dbReference type="Pfam" id="PF00654">
    <property type="entry name" value="Voltage_CLC"/>
    <property type="match status" value="1"/>
</dbReference>
<evidence type="ECO:0000256" key="11">
    <source>
        <dbReference type="ARBA" id="ARBA00023173"/>
    </source>
</evidence>
<dbReference type="Pfam" id="PF00571">
    <property type="entry name" value="CBS"/>
    <property type="match status" value="1"/>
</dbReference>
<evidence type="ECO:0000256" key="13">
    <source>
        <dbReference type="PROSITE-ProRule" id="PRU00703"/>
    </source>
</evidence>
<keyword evidence="6" id="KW-0407">Ion channel</keyword>
<comment type="similarity">
    <text evidence="2 14">Belongs to the chloride channel (TC 2.A.49) family.</text>
</comment>
<dbReference type="FunFam" id="1.10.3080.10:FF:000004">
    <property type="entry name" value="Chloride channel ClC3"/>
    <property type="match status" value="1"/>
</dbReference>
<feature type="transmembrane region" description="Helical" evidence="14">
    <location>
        <begin position="767"/>
        <end position="789"/>
    </location>
</feature>
<feature type="region of interest" description="Disordered" evidence="15">
    <location>
        <begin position="59"/>
        <end position="111"/>
    </location>
</feature>
<gene>
    <name evidence="17" type="ORF">HPP92_005325</name>
</gene>
<dbReference type="SUPFAM" id="SSF81340">
    <property type="entry name" value="Clc chloride channel"/>
    <property type="match status" value="1"/>
</dbReference>
<evidence type="ECO:0000256" key="2">
    <source>
        <dbReference type="ARBA" id="ARBA00009476"/>
    </source>
</evidence>
<protein>
    <recommendedName>
        <fullName evidence="14">Chloride channel protein</fullName>
    </recommendedName>
</protein>
<dbReference type="PANTHER" id="PTHR11689:SF144">
    <property type="entry name" value="CHLORIDE CHANNEL PROTEIN"/>
    <property type="match status" value="1"/>
</dbReference>
<feature type="transmembrane region" description="Helical" evidence="14">
    <location>
        <begin position="855"/>
        <end position="875"/>
    </location>
</feature>
<evidence type="ECO:0000313" key="18">
    <source>
        <dbReference type="Proteomes" id="UP000639772"/>
    </source>
</evidence>
<reference evidence="17 18" key="1">
    <citation type="journal article" date="2020" name="Nat. Food">
        <title>A phased Vanilla planifolia genome enables genetic improvement of flavour and production.</title>
        <authorList>
            <person name="Hasing T."/>
            <person name="Tang H."/>
            <person name="Brym M."/>
            <person name="Khazi F."/>
            <person name="Huang T."/>
            <person name="Chambers A.H."/>
        </authorList>
    </citation>
    <scope>NUCLEOTIDE SEQUENCE [LARGE SCALE GENOMIC DNA]</scope>
    <source>
        <tissue evidence="17">Leaf</tissue>
    </source>
</reference>
<dbReference type="GO" id="GO:0034707">
    <property type="term" value="C:chloride channel complex"/>
    <property type="evidence" value="ECO:0007669"/>
    <property type="project" value="UniProtKB-KW"/>
</dbReference>
<evidence type="ECO:0000259" key="16">
    <source>
        <dbReference type="PROSITE" id="PS51371"/>
    </source>
</evidence>
<feature type="region of interest" description="Disordered" evidence="15">
    <location>
        <begin position="130"/>
        <end position="190"/>
    </location>
</feature>
<feature type="transmembrane region" description="Helical" evidence="14">
    <location>
        <begin position="218"/>
        <end position="236"/>
    </location>
</feature>
<keyword evidence="7 14" id="KW-1133">Transmembrane helix</keyword>
<feature type="transmembrane region" description="Helical" evidence="14">
    <location>
        <begin position="398"/>
        <end position="424"/>
    </location>
</feature>
<name>A0A835RLH3_VANPL</name>
<sequence>MSASNFASAACFPFLFLSVIAFRLRSSFVLRRRAVPWRMTPTCVTGSWLSAPISAATSNRELSERRPRVESSNPSTFTLDSVGYVDPGSEQKCDGVGEDSDSPSWLEPDSGTWFAETSRGQSIKYNIWSEESSEGGRSLPDSEKVELGSMGDLSTESASEGTDSRCESLGSEGEGIDNSGSQDLTAVTGGASEEDESKMIWWKIPWKLFKVYIFRVRPVLSVSVALAMLGMIMLWRKLYRLKRRRRSIPLRIATDDKASQFAASAKRLNNAVSAVRRLPILRPSLGGVGQWAALPPRLDGGFRWRHCDLKEKAGKDIESLGGSRADEMDGNGCCHASVADDVEGTREPLLRLRMNTTSQIALVGANLCPIESLDYEFAENDLLKEDWRSMKKAHIFQYVVLKWTLALLIGLATGIVGFFNNMAVENIAGFKLLQTSDLMLERRYFQAFVSYAGYNLILAAAASALCAYIAPAAAGSGIPEVKAYLNGIDAPSILAPTTLFVKIFGSIFGVSAGFVVGKEGPMVHTGACIANLLGQGGSQKYHLTCRWLRYFKNDRDRRDLITCGAAAGVAAAFRAPVGGVLFALEEVASWWRSALLWRTFFTTAVVAVVLRAFIEYCRSGKCGLFGKGGLIMFDINSSMMTYSSADLVAVIVLGVIGGIFGSLYNFLVNKIVRTYSIIHERGALSKIFLTVTISLLTSCCSYGIPWLARCTPCPTDIPVQCPTIGRSGNFKNFQCPPGHYNDLASLFLNTSDDAIRNLFSGDTESEFYMSTLFIFFVSIYFLGLITYGIAIPSGLFIPVILSGASYGRIVGTLLGPITDLNAGLFALLGAASFLGGTMRMTVSVCVILLELTNDLLMLPLVMLVLLISKTVADCFNKGVYDQIVKMKGLPYMEAHGEPYMRHLMAGDVVSGPLVSFSGVEKVANIIHALKMTGHNGFPVVDEPPFVDAPELVGLVLRSHLIVLLKGKKFSRERVTTEASEVLRRFGAFDFAKAGSGKGVKLDDLDILEEEMEMYVDLHPITNKSPYTVVETMSLAKAAVLFRELGLRHLLVVPKTPGRPLIVGILTRHDFMRDHVLSLFPRFRPRRQVRGHFTDSQIENA</sequence>
<feature type="compositionally biased region" description="Polar residues" evidence="15">
    <location>
        <begin position="152"/>
        <end position="161"/>
    </location>
</feature>
<dbReference type="GO" id="GO:0009705">
    <property type="term" value="C:plant-type vacuole membrane"/>
    <property type="evidence" value="ECO:0007669"/>
    <property type="project" value="TreeGrafter"/>
</dbReference>
<dbReference type="InterPro" id="IPR001807">
    <property type="entry name" value="ClC"/>
</dbReference>
<dbReference type="Proteomes" id="UP000639772">
    <property type="component" value="Unassembled WGS sequence"/>
</dbReference>
<evidence type="ECO:0000256" key="10">
    <source>
        <dbReference type="ARBA" id="ARBA00023136"/>
    </source>
</evidence>
<evidence type="ECO:0000256" key="1">
    <source>
        <dbReference type="ARBA" id="ARBA00004141"/>
    </source>
</evidence>
<dbReference type="InterPro" id="IPR014743">
    <property type="entry name" value="Cl-channel_core"/>
</dbReference>
<dbReference type="InterPro" id="IPR046342">
    <property type="entry name" value="CBS_dom_sf"/>
</dbReference>
<proteinExistence type="inferred from homology"/>
<feature type="transmembrane region" description="Helical" evidence="14">
    <location>
        <begin position="444"/>
        <end position="470"/>
    </location>
</feature>
<evidence type="ECO:0000256" key="12">
    <source>
        <dbReference type="ARBA" id="ARBA00023214"/>
    </source>
</evidence>
<evidence type="ECO:0000256" key="9">
    <source>
        <dbReference type="ARBA" id="ARBA00023122"/>
    </source>
</evidence>
<feature type="transmembrane region" description="Helical" evidence="14">
    <location>
        <begin position="595"/>
        <end position="614"/>
    </location>
</feature>
<dbReference type="CDD" id="cd04591">
    <property type="entry name" value="CBS_pair_voltage-gated_CLC_euk_bac"/>
    <property type="match status" value="1"/>
</dbReference>
<keyword evidence="10 14" id="KW-0472">Membrane</keyword>
<keyword evidence="6" id="KW-0851">Voltage-gated channel</keyword>
<evidence type="ECO:0000313" key="17">
    <source>
        <dbReference type="EMBL" id="KAG0494331.1"/>
    </source>
</evidence>
<evidence type="ECO:0000256" key="7">
    <source>
        <dbReference type="ARBA" id="ARBA00022989"/>
    </source>
</evidence>
<evidence type="ECO:0000256" key="5">
    <source>
        <dbReference type="ARBA" id="ARBA00022737"/>
    </source>
</evidence>
<dbReference type="PRINTS" id="PR01120">
    <property type="entry name" value="CLCHANNELPLT"/>
</dbReference>
<dbReference type="InterPro" id="IPR002251">
    <property type="entry name" value="Cl_channel_pln"/>
</dbReference>
<evidence type="ECO:0000256" key="8">
    <source>
        <dbReference type="ARBA" id="ARBA00023065"/>
    </source>
</evidence>
<comment type="subcellular location">
    <subcellularLocation>
        <location evidence="1 14">Membrane</location>
        <topology evidence="1 14">Multi-pass membrane protein</topology>
    </subcellularLocation>
</comment>
<feature type="transmembrane region" description="Helical" evidence="14">
    <location>
        <begin position="647"/>
        <end position="667"/>
    </location>
</feature>
<dbReference type="SUPFAM" id="SSF54631">
    <property type="entry name" value="CBS-domain pair"/>
    <property type="match status" value="1"/>
</dbReference>
<dbReference type="InterPro" id="IPR051280">
    <property type="entry name" value="Cl-channel/antiporter"/>
</dbReference>
<dbReference type="SMART" id="SM00116">
    <property type="entry name" value="CBS"/>
    <property type="match status" value="2"/>
</dbReference>
<comment type="caution">
    <text evidence="14">Lacks conserved residue(s) required for the propagation of feature annotation.</text>
</comment>
<dbReference type="AlphaFoldDB" id="A0A835RLH3"/>
<feature type="domain" description="CBS" evidence="16">
    <location>
        <begin position="1021"/>
        <end position="1081"/>
    </location>
</feature>
<evidence type="ECO:0000256" key="4">
    <source>
        <dbReference type="ARBA" id="ARBA00022692"/>
    </source>
</evidence>
<evidence type="ECO:0000256" key="3">
    <source>
        <dbReference type="ARBA" id="ARBA00022448"/>
    </source>
</evidence>
<dbReference type="Gene3D" id="1.10.3080.10">
    <property type="entry name" value="Clc chloride channel"/>
    <property type="match status" value="1"/>
</dbReference>
<keyword evidence="9 13" id="KW-0129">CBS domain</keyword>
<dbReference type="PRINTS" id="PR00762">
    <property type="entry name" value="CLCHANNEL"/>
</dbReference>
<evidence type="ECO:0000256" key="15">
    <source>
        <dbReference type="SAM" id="MobiDB-lite"/>
    </source>
</evidence>
<keyword evidence="8 14" id="KW-0406">Ion transport</keyword>
<evidence type="ECO:0000256" key="6">
    <source>
        <dbReference type="ARBA" id="ARBA00022882"/>
    </source>
</evidence>
<keyword evidence="11" id="KW-0869">Chloride channel</keyword>
<dbReference type="PANTHER" id="PTHR11689">
    <property type="entry name" value="CHLORIDE CHANNEL PROTEIN CLC FAMILY MEMBER"/>
    <property type="match status" value="1"/>
</dbReference>
<accession>A0A835RLH3</accession>
<organism evidence="17 18">
    <name type="scientific">Vanilla planifolia</name>
    <name type="common">Vanilla</name>
    <dbReference type="NCBI Taxonomy" id="51239"/>
    <lineage>
        <taxon>Eukaryota</taxon>
        <taxon>Viridiplantae</taxon>
        <taxon>Streptophyta</taxon>
        <taxon>Embryophyta</taxon>
        <taxon>Tracheophyta</taxon>
        <taxon>Spermatophyta</taxon>
        <taxon>Magnoliopsida</taxon>
        <taxon>Liliopsida</taxon>
        <taxon>Asparagales</taxon>
        <taxon>Orchidaceae</taxon>
        <taxon>Vanilloideae</taxon>
        <taxon>Vanilleae</taxon>
        <taxon>Vanilla</taxon>
    </lineage>
</organism>
<dbReference type="CDD" id="cd03685">
    <property type="entry name" value="ClC_6_like"/>
    <property type="match status" value="1"/>
</dbReference>
<feature type="transmembrane region" description="Helical" evidence="14">
    <location>
        <begin position="560"/>
        <end position="583"/>
    </location>
</feature>
<keyword evidence="3 14" id="KW-0813">Transport</keyword>
<dbReference type="PROSITE" id="PS51371">
    <property type="entry name" value="CBS"/>
    <property type="match status" value="1"/>
</dbReference>
<dbReference type="EMBL" id="JADCNM010000002">
    <property type="protein sequence ID" value="KAG0494331.1"/>
    <property type="molecule type" value="Genomic_DNA"/>
</dbReference>
<evidence type="ECO:0000256" key="14">
    <source>
        <dbReference type="RuleBase" id="RU361221"/>
    </source>
</evidence>
<keyword evidence="12 14" id="KW-0868">Chloride</keyword>
<keyword evidence="5" id="KW-0677">Repeat</keyword>
<dbReference type="Gene3D" id="3.10.580.10">
    <property type="entry name" value="CBS-domain"/>
    <property type="match status" value="1"/>
</dbReference>
<comment type="caution">
    <text evidence="17">The sequence shown here is derived from an EMBL/GenBank/DDBJ whole genome shotgun (WGS) entry which is preliminary data.</text>
</comment>